<sequence>MLHASTNMARPSAHRQICTNTTSISSQPRMFGSCRSEALPKLKPYPIPPPLFSFFPTGPSLPRASMKLLWFVEKYHLSRFKIVIILHRLETFRDLLRASLRQSSSVQHSNTTNTDQSTTRLRTAAAVQPSPTIGDPIAENVVVQEATAHLAVLDLWLGSIFDQTIWKNSGNLKNLAHKQEVLQSTITSLRGSRESMLEQATTSLMFPISAFPKYPRKEYENI</sequence>
<dbReference type="Proteomes" id="UP001055879">
    <property type="component" value="Linkage Group LG08"/>
</dbReference>
<dbReference type="EMBL" id="CM042054">
    <property type="protein sequence ID" value="KAI3706709.1"/>
    <property type="molecule type" value="Genomic_DNA"/>
</dbReference>
<reference evidence="1 2" key="2">
    <citation type="journal article" date="2022" name="Mol. Ecol. Resour.">
        <title>The genomes of chicory, endive, great burdock and yacon provide insights into Asteraceae paleo-polyploidization history and plant inulin production.</title>
        <authorList>
            <person name="Fan W."/>
            <person name="Wang S."/>
            <person name="Wang H."/>
            <person name="Wang A."/>
            <person name="Jiang F."/>
            <person name="Liu H."/>
            <person name="Zhao H."/>
            <person name="Xu D."/>
            <person name="Zhang Y."/>
        </authorList>
    </citation>
    <scope>NUCLEOTIDE SEQUENCE [LARGE SCALE GENOMIC DNA]</scope>
    <source>
        <strain evidence="2">cv. Niubang</strain>
    </source>
</reference>
<comment type="caution">
    <text evidence="1">The sequence shown here is derived from an EMBL/GenBank/DDBJ whole genome shotgun (WGS) entry which is preliminary data.</text>
</comment>
<organism evidence="1 2">
    <name type="scientific">Arctium lappa</name>
    <name type="common">Greater burdock</name>
    <name type="synonym">Lappa major</name>
    <dbReference type="NCBI Taxonomy" id="4217"/>
    <lineage>
        <taxon>Eukaryota</taxon>
        <taxon>Viridiplantae</taxon>
        <taxon>Streptophyta</taxon>
        <taxon>Embryophyta</taxon>
        <taxon>Tracheophyta</taxon>
        <taxon>Spermatophyta</taxon>
        <taxon>Magnoliopsida</taxon>
        <taxon>eudicotyledons</taxon>
        <taxon>Gunneridae</taxon>
        <taxon>Pentapetalae</taxon>
        <taxon>asterids</taxon>
        <taxon>campanulids</taxon>
        <taxon>Asterales</taxon>
        <taxon>Asteraceae</taxon>
        <taxon>Carduoideae</taxon>
        <taxon>Cardueae</taxon>
        <taxon>Arctiinae</taxon>
        <taxon>Arctium</taxon>
    </lineage>
</organism>
<proteinExistence type="predicted"/>
<protein>
    <submittedName>
        <fullName evidence="1">Uncharacterized protein</fullName>
    </submittedName>
</protein>
<evidence type="ECO:0000313" key="2">
    <source>
        <dbReference type="Proteomes" id="UP001055879"/>
    </source>
</evidence>
<accession>A0ACB9A937</accession>
<keyword evidence="2" id="KW-1185">Reference proteome</keyword>
<name>A0ACB9A937_ARCLA</name>
<evidence type="ECO:0000313" key="1">
    <source>
        <dbReference type="EMBL" id="KAI3706709.1"/>
    </source>
</evidence>
<gene>
    <name evidence="1" type="ORF">L6452_24632</name>
</gene>
<reference evidence="2" key="1">
    <citation type="journal article" date="2022" name="Mol. Ecol. Resour.">
        <title>The genomes of chicory, endive, great burdock and yacon provide insights into Asteraceae palaeo-polyploidization history and plant inulin production.</title>
        <authorList>
            <person name="Fan W."/>
            <person name="Wang S."/>
            <person name="Wang H."/>
            <person name="Wang A."/>
            <person name="Jiang F."/>
            <person name="Liu H."/>
            <person name="Zhao H."/>
            <person name="Xu D."/>
            <person name="Zhang Y."/>
        </authorList>
    </citation>
    <scope>NUCLEOTIDE SEQUENCE [LARGE SCALE GENOMIC DNA]</scope>
    <source>
        <strain evidence="2">cv. Niubang</strain>
    </source>
</reference>